<accession>A0A4Q5MWG1</accession>
<dbReference type="AlphaFoldDB" id="A0A4Q5MWG1"/>
<dbReference type="InterPro" id="IPR023393">
    <property type="entry name" value="START-like_dom_sf"/>
</dbReference>
<dbReference type="SUPFAM" id="SSF55961">
    <property type="entry name" value="Bet v1-like"/>
    <property type="match status" value="1"/>
</dbReference>
<protein>
    <recommendedName>
        <fullName evidence="4">SRPBCC family protein</fullName>
    </recommendedName>
</protein>
<dbReference type="Pfam" id="PF10604">
    <property type="entry name" value="Polyketide_cyc2"/>
    <property type="match status" value="1"/>
</dbReference>
<proteinExistence type="predicted"/>
<evidence type="ECO:0000256" key="1">
    <source>
        <dbReference type="SAM" id="MobiDB-lite"/>
    </source>
</evidence>
<dbReference type="EMBL" id="SDWW01000048">
    <property type="protein sequence ID" value="RYV49899.1"/>
    <property type="molecule type" value="Genomic_DNA"/>
</dbReference>
<comment type="caution">
    <text evidence="2">The sequence shown here is derived from an EMBL/GenBank/DDBJ whole genome shotgun (WGS) entry which is preliminary data.</text>
</comment>
<reference evidence="2 3" key="1">
    <citation type="submission" date="2019-01" db="EMBL/GenBank/DDBJ databases">
        <title>Novel species of Cellulomonas.</title>
        <authorList>
            <person name="Liu Q."/>
            <person name="Xin Y.-H."/>
        </authorList>
    </citation>
    <scope>NUCLEOTIDE SEQUENCE [LARGE SCALE GENOMIC DNA]</scope>
    <source>
        <strain evidence="2 3">HLT2-17</strain>
    </source>
</reference>
<sequence length="157" mass="17428">MAASIRGEIVISRPISEVFDFVADERNEPKYNPRMLRAEKLTDGAIGTGTQFRATMKSRRTPDMVLETTEYDRPTRLASTTTMPSAEIRGVLTFEPTVGGTRLRWSFEVQPNGALKALRPIIVRVGRRQEATNWASLKRYLESTPTVGTAASPSAAR</sequence>
<dbReference type="RefSeq" id="WP_130103787.1">
    <property type="nucleotide sequence ID" value="NZ_SDWW01000048.1"/>
</dbReference>
<dbReference type="OrthoDB" id="5951835at2"/>
<dbReference type="Proteomes" id="UP000293764">
    <property type="component" value="Unassembled WGS sequence"/>
</dbReference>
<evidence type="ECO:0000313" key="3">
    <source>
        <dbReference type="Proteomes" id="UP000293764"/>
    </source>
</evidence>
<dbReference type="InterPro" id="IPR019587">
    <property type="entry name" value="Polyketide_cyclase/dehydratase"/>
</dbReference>
<keyword evidence="3" id="KW-1185">Reference proteome</keyword>
<gene>
    <name evidence="2" type="ORF">EUA98_16485</name>
</gene>
<evidence type="ECO:0000313" key="2">
    <source>
        <dbReference type="EMBL" id="RYV49899.1"/>
    </source>
</evidence>
<organism evidence="2 3">
    <name type="scientific">Pengzhenrongella frigida</name>
    <dbReference type="NCBI Taxonomy" id="1259133"/>
    <lineage>
        <taxon>Bacteria</taxon>
        <taxon>Bacillati</taxon>
        <taxon>Actinomycetota</taxon>
        <taxon>Actinomycetes</taxon>
        <taxon>Micrococcales</taxon>
        <taxon>Pengzhenrongella</taxon>
    </lineage>
</organism>
<dbReference type="Gene3D" id="3.30.530.20">
    <property type="match status" value="1"/>
</dbReference>
<evidence type="ECO:0008006" key="4">
    <source>
        <dbReference type="Google" id="ProtNLM"/>
    </source>
</evidence>
<feature type="region of interest" description="Disordered" evidence="1">
    <location>
        <begin position="59"/>
        <end position="82"/>
    </location>
</feature>
<name>A0A4Q5MWG1_9MICO</name>